<evidence type="ECO:0000313" key="3">
    <source>
        <dbReference type="Proteomes" id="UP000800040"/>
    </source>
</evidence>
<dbReference type="EMBL" id="ML975262">
    <property type="protein sequence ID" value="KAF1837400.1"/>
    <property type="molecule type" value="Genomic_DNA"/>
</dbReference>
<evidence type="ECO:0000256" key="1">
    <source>
        <dbReference type="SAM" id="MobiDB-lite"/>
    </source>
</evidence>
<evidence type="ECO:0000313" key="2">
    <source>
        <dbReference type="EMBL" id="KAF1837400.1"/>
    </source>
</evidence>
<feature type="compositionally biased region" description="Low complexity" evidence="1">
    <location>
        <begin position="15"/>
        <end position="35"/>
    </location>
</feature>
<protein>
    <recommendedName>
        <fullName evidence="4">Apple domain-containing protein</fullName>
    </recommendedName>
</protein>
<dbReference type="OrthoDB" id="271448at2759"/>
<dbReference type="PANTHER" id="PTHR36578:SF1">
    <property type="entry name" value="APPLE DOMAIN-CONTAINING PROTEIN"/>
    <property type="match status" value="1"/>
</dbReference>
<accession>A0A6A5KMP5</accession>
<name>A0A6A5KMP5_9PLEO</name>
<organism evidence="2 3">
    <name type="scientific">Decorospora gaudefroyi</name>
    <dbReference type="NCBI Taxonomy" id="184978"/>
    <lineage>
        <taxon>Eukaryota</taxon>
        <taxon>Fungi</taxon>
        <taxon>Dikarya</taxon>
        <taxon>Ascomycota</taxon>
        <taxon>Pezizomycotina</taxon>
        <taxon>Dothideomycetes</taxon>
        <taxon>Pleosporomycetidae</taxon>
        <taxon>Pleosporales</taxon>
        <taxon>Pleosporineae</taxon>
        <taxon>Pleosporaceae</taxon>
        <taxon>Decorospora</taxon>
    </lineage>
</organism>
<feature type="region of interest" description="Disordered" evidence="1">
    <location>
        <begin position="1"/>
        <end position="51"/>
    </location>
</feature>
<feature type="compositionally biased region" description="Polar residues" evidence="1">
    <location>
        <begin position="1"/>
        <end position="14"/>
    </location>
</feature>
<sequence length="209" mass="22308">MLNAIPSTTTRSTIANNLSTTTNSTASLANLTTLPTPTPPSTPPSLKTHNNCTPQPPTTIWTFYTSPSIHSASTTATTPPLYTPIFTTHTASYVGTSYLGHTELPTYNTTTCAHLCTASTPCRSFNIYYERAPALDPECDARSVIKCALWAERLDVRRVTNGGYEEGGFEIVIAGSNGYEFVGESSGTRGRRRVGWLGGLGVLVAVVLG</sequence>
<proteinExistence type="predicted"/>
<dbReference type="AlphaFoldDB" id="A0A6A5KMP5"/>
<keyword evidence="3" id="KW-1185">Reference proteome</keyword>
<gene>
    <name evidence="2" type="ORF">BDW02DRAFT_595553</name>
</gene>
<reference evidence="2" key="1">
    <citation type="submission" date="2020-01" db="EMBL/GenBank/DDBJ databases">
        <authorList>
            <consortium name="DOE Joint Genome Institute"/>
            <person name="Haridas S."/>
            <person name="Albert R."/>
            <person name="Binder M."/>
            <person name="Bloem J."/>
            <person name="Labutti K."/>
            <person name="Salamov A."/>
            <person name="Andreopoulos B."/>
            <person name="Baker S.E."/>
            <person name="Barry K."/>
            <person name="Bills G."/>
            <person name="Bluhm B.H."/>
            <person name="Cannon C."/>
            <person name="Castanera R."/>
            <person name="Culley D.E."/>
            <person name="Daum C."/>
            <person name="Ezra D."/>
            <person name="Gonzalez J.B."/>
            <person name="Henrissat B."/>
            <person name="Kuo A."/>
            <person name="Liang C."/>
            <person name="Lipzen A."/>
            <person name="Lutzoni F."/>
            <person name="Magnuson J."/>
            <person name="Mondo S."/>
            <person name="Nolan M."/>
            <person name="Ohm R."/>
            <person name="Pangilinan J."/>
            <person name="Park H.-J."/>
            <person name="Ramirez L."/>
            <person name="Alfaro M."/>
            <person name="Sun H."/>
            <person name="Tritt A."/>
            <person name="Yoshinaga Y."/>
            <person name="Zwiers L.-H."/>
            <person name="Turgeon B.G."/>
            <person name="Goodwin S.B."/>
            <person name="Spatafora J.W."/>
            <person name="Crous P.W."/>
            <person name="Grigoriev I.V."/>
        </authorList>
    </citation>
    <scope>NUCLEOTIDE SEQUENCE</scope>
    <source>
        <strain evidence="2">P77</strain>
    </source>
</reference>
<dbReference type="Proteomes" id="UP000800040">
    <property type="component" value="Unassembled WGS sequence"/>
</dbReference>
<evidence type="ECO:0008006" key="4">
    <source>
        <dbReference type="Google" id="ProtNLM"/>
    </source>
</evidence>
<dbReference type="PANTHER" id="PTHR36578">
    <property type="entry name" value="CHROMOSOME 15, WHOLE GENOME SHOTGUN SEQUENCE"/>
    <property type="match status" value="1"/>
</dbReference>